<proteinExistence type="predicted"/>
<dbReference type="PANTHER" id="PTHR48078">
    <property type="entry name" value="THREONINE DEHYDRATASE, MITOCHONDRIAL-RELATED"/>
    <property type="match status" value="1"/>
</dbReference>
<protein>
    <submittedName>
        <fullName evidence="5">Threonine synthase</fullName>
        <ecNumber evidence="5">4.2.3.1</ecNumber>
    </submittedName>
</protein>
<evidence type="ECO:0000256" key="3">
    <source>
        <dbReference type="ARBA" id="ARBA00023239"/>
    </source>
</evidence>
<evidence type="ECO:0000256" key="2">
    <source>
        <dbReference type="ARBA" id="ARBA00022898"/>
    </source>
</evidence>
<evidence type="ECO:0000313" key="5">
    <source>
        <dbReference type="EMBL" id="NYF88554.1"/>
    </source>
</evidence>
<feature type="domain" description="Tryptophan synthase beta chain-like PALP" evidence="4">
    <location>
        <begin position="76"/>
        <end position="384"/>
    </location>
</feature>
<dbReference type="GO" id="GO:0004794">
    <property type="term" value="F:threonine deaminase activity"/>
    <property type="evidence" value="ECO:0007669"/>
    <property type="project" value="TreeGrafter"/>
</dbReference>
<organism evidence="5 6">
    <name type="scientific">Tunturiibacter lichenicola</name>
    <dbReference type="NCBI Taxonomy" id="2051959"/>
    <lineage>
        <taxon>Bacteria</taxon>
        <taxon>Pseudomonadati</taxon>
        <taxon>Acidobacteriota</taxon>
        <taxon>Terriglobia</taxon>
        <taxon>Terriglobales</taxon>
        <taxon>Acidobacteriaceae</taxon>
        <taxon>Tunturiibacter</taxon>
    </lineage>
</organism>
<dbReference type="Pfam" id="PF00291">
    <property type="entry name" value="PALP"/>
    <property type="match status" value="1"/>
</dbReference>
<dbReference type="InterPro" id="IPR001926">
    <property type="entry name" value="TrpB-like_PALP"/>
</dbReference>
<evidence type="ECO:0000313" key="6">
    <source>
        <dbReference type="Proteomes" id="UP000564385"/>
    </source>
</evidence>
<comment type="caution">
    <text evidence="5">The sequence shown here is derived from an EMBL/GenBank/DDBJ whole genome shotgun (WGS) entry which is preliminary data.</text>
</comment>
<dbReference type="InterPro" id="IPR036052">
    <property type="entry name" value="TrpB-like_PALP_sf"/>
</dbReference>
<name>A0A852VDN2_9BACT</name>
<dbReference type="InterPro" id="IPR050147">
    <property type="entry name" value="Ser/Thr_Dehydratase"/>
</dbReference>
<sequence length="422" mass="45293">MAVIASLECSRCHHHVSAETPQTLCPLCAGSLYVRYDMDKLRQTVSRDDIAARAAASPASLGMWRYSSVLPDVTPVTLGEGWTPMLHSKRYPGLYLKEEGANPTGTFKARGLSLAVTMAKHYGLQHLAVPSAGNAAGALAAYAAAADIASHIFMPQDVPFANYLEGILYGADVTMVDGLISDCARMVAENIKAQREANTPAHQVWFDISTLKEPFRVEGKKTMGYELVEQLGWQYPDAVFYPTGGGVGLIGMWKAFEEMEALGWVSGKRPKMYALQASGCAPVAKAFAENKPASEFFQNAATFAAGLRVPKPYGDAIILDIVRQSGGKALAFSDEEILSSILDWAKHEGIFLSPEGAAATAAYDALLATGELKPTDKVVLFNTGAGLKYTDMTAEAMHLKRPNEKKAALPKSMPVGGIITPQ</sequence>
<comment type="cofactor">
    <cofactor evidence="1">
        <name>pyridoxal 5'-phosphate</name>
        <dbReference type="ChEBI" id="CHEBI:597326"/>
    </cofactor>
</comment>
<dbReference type="AlphaFoldDB" id="A0A852VDN2"/>
<dbReference type="PANTHER" id="PTHR48078:SF6">
    <property type="entry name" value="L-THREONINE DEHYDRATASE CATABOLIC TDCB"/>
    <property type="match status" value="1"/>
</dbReference>
<gene>
    <name evidence="5" type="ORF">HDF08_000621</name>
</gene>
<keyword evidence="3 5" id="KW-0456">Lyase</keyword>
<keyword evidence="2" id="KW-0663">Pyridoxal phosphate</keyword>
<dbReference type="GO" id="GO:0004795">
    <property type="term" value="F:threonine synthase activity"/>
    <property type="evidence" value="ECO:0007669"/>
    <property type="project" value="UniProtKB-EC"/>
</dbReference>
<accession>A0A852VDN2</accession>
<evidence type="ECO:0000259" key="4">
    <source>
        <dbReference type="Pfam" id="PF00291"/>
    </source>
</evidence>
<dbReference type="Proteomes" id="UP000564385">
    <property type="component" value="Unassembled WGS sequence"/>
</dbReference>
<evidence type="ECO:0000256" key="1">
    <source>
        <dbReference type="ARBA" id="ARBA00001933"/>
    </source>
</evidence>
<dbReference type="NCBIfam" id="NF006050">
    <property type="entry name" value="PRK08197.1"/>
    <property type="match status" value="1"/>
</dbReference>
<dbReference type="SUPFAM" id="SSF53686">
    <property type="entry name" value="Tryptophan synthase beta subunit-like PLP-dependent enzymes"/>
    <property type="match status" value="1"/>
</dbReference>
<dbReference type="GO" id="GO:0009097">
    <property type="term" value="P:isoleucine biosynthetic process"/>
    <property type="evidence" value="ECO:0007669"/>
    <property type="project" value="TreeGrafter"/>
</dbReference>
<dbReference type="Gene3D" id="3.40.50.1100">
    <property type="match status" value="2"/>
</dbReference>
<dbReference type="GO" id="GO:0006567">
    <property type="term" value="P:L-threonine catabolic process"/>
    <property type="evidence" value="ECO:0007669"/>
    <property type="project" value="TreeGrafter"/>
</dbReference>
<dbReference type="GO" id="GO:0006565">
    <property type="term" value="P:L-serine catabolic process"/>
    <property type="evidence" value="ECO:0007669"/>
    <property type="project" value="TreeGrafter"/>
</dbReference>
<reference evidence="5 6" key="1">
    <citation type="submission" date="2020-07" db="EMBL/GenBank/DDBJ databases">
        <title>Genomic Encyclopedia of Type Strains, Phase IV (KMG-V): Genome sequencing to study the core and pangenomes of soil and plant-associated prokaryotes.</title>
        <authorList>
            <person name="Whitman W."/>
        </authorList>
    </citation>
    <scope>NUCLEOTIDE SEQUENCE [LARGE SCALE GENOMIC DNA]</scope>
    <source>
        <strain evidence="5 6">M8UP22</strain>
    </source>
</reference>
<dbReference type="EC" id="4.2.3.1" evidence="5"/>
<dbReference type="EMBL" id="JACCCU010000001">
    <property type="protein sequence ID" value="NYF88554.1"/>
    <property type="molecule type" value="Genomic_DNA"/>
</dbReference>
<dbReference type="GO" id="GO:0003941">
    <property type="term" value="F:L-serine ammonia-lyase activity"/>
    <property type="evidence" value="ECO:0007669"/>
    <property type="project" value="TreeGrafter"/>
</dbReference>